<dbReference type="Pfam" id="PF01070">
    <property type="entry name" value="FMN_dh"/>
    <property type="match status" value="1"/>
</dbReference>
<proteinExistence type="inferred from homology"/>
<feature type="domain" description="FMN hydroxy acid dehydrogenase" evidence="8">
    <location>
        <begin position="11"/>
        <end position="374"/>
    </location>
</feature>
<dbReference type="GO" id="GO:0010181">
    <property type="term" value="F:FMN binding"/>
    <property type="evidence" value="ECO:0007669"/>
    <property type="project" value="InterPro"/>
</dbReference>
<keyword evidence="4" id="KW-0560">Oxidoreductase</keyword>
<evidence type="ECO:0000313" key="10">
    <source>
        <dbReference type="Proteomes" id="UP000663929"/>
    </source>
</evidence>
<dbReference type="GO" id="GO:0016614">
    <property type="term" value="F:oxidoreductase activity, acting on CH-OH group of donors"/>
    <property type="evidence" value="ECO:0007669"/>
    <property type="project" value="UniProtKB-ARBA"/>
</dbReference>
<keyword evidence="10" id="KW-1185">Reference proteome</keyword>
<evidence type="ECO:0000256" key="4">
    <source>
        <dbReference type="ARBA" id="ARBA00023002"/>
    </source>
</evidence>
<feature type="binding site" evidence="7">
    <location>
        <position position="241"/>
    </location>
    <ligand>
        <name>FMN</name>
        <dbReference type="ChEBI" id="CHEBI:58210"/>
    </ligand>
</feature>
<feature type="binding site" evidence="7">
    <location>
        <position position="176"/>
    </location>
    <ligand>
        <name>glyoxylate</name>
        <dbReference type="ChEBI" id="CHEBI:36655"/>
    </ligand>
</feature>
<keyword evidence="2 7" id="KW-0285">Flavoprotein</keyword>
<evidence type="ECO:0000256" key="3">
    <source>
        <dbReference type="ARBA" id="ARBA00022643"/>
    </source>
</evidence>
<feature type="binding site" evidence="7">
    <location>
        <position position="139"/>
    </location>
    <ligand>
        <name>FMN</name>
        <dbReference type="ChEBI" id="CHEBI:58210"/>
    </ligand>
</feature>
<feature type="active site" description="Proton acceptor" evidence="6">
    <location>
        <position position="265"/>
    </location>
</feature>
<comment type="similarity">
    <text evidence="5">Belongs to the FMN-dependent alpha-hydroxy acid dehydrogenase family.</text>
</comment>
<dbReference type="PROSITE" id="PS51349">
    <property type="entry name" value="FMN_HYDROXY_ACID_DH_2"/>
    <property type="match status" value="1"/>
</dbReference>
<protein>
    <submittedName>
        <fullName evidence="9">Alpha-hydroxy-acid oxidizing protein</fullName>
    </submittedName>
</protein>
<dbReference type="CDD" id="cd02809">
    <property type="entry name" value="alpha_hydroxyacid_oxid_FMN"/>
    <property type="match status" value="1"/>
</dbReference>
<feature type="binding site" evidence="7">
    <location>
        <position position="141"/>
    </location>
    <ligand>
        <name>glyoxylate</name>
        <dbReference type="ChEBI" id="CHEBI:36655"/>
    </ligand>
</feature>
<dbReference type="FunFam" id="3.20.20.70:FF:000029">
    <property type="entry name" value="L-lactate dehydrogenase"/>
    <property type="match status" value="1"/>
</dbReference>
<evidence type="ECO:0000256" key="1">
    <source>
        <dbReference type="ARBA" id="ARBA00001917"/>
    </source>
</evidence>
<dbReference type="Proteomes" id="UP000663929">
    <property type="component" value="Chromosome"/>
</dbReference>
<organism evidence="9 10">
    <name type="scientific">Sulfidibacter corallicola</name>
    <dbReference type="NCBI Taxonomy" id="2818388"/>
    <lineage>
        <taxon>Bacteria</taxon>
        <taxon>Pseudomonadati</taxon>
        <taxon>Acidobacteriota</taxon>
        <taxon>Holophagae</taxon>
        <taxon>Acanthopleuribacterales</taxon>
        <taxon>Acanthopleuribacteraceae</taxon>
        <taxon>Sulfidibacter</taxon>
    </lineage>
</organism>
<feature type="binding site" evidence="7">
    <location>
        <position position="265"/>
    </location>
    <ligand>
        <name>glyoxylate</name>
        <dbReference type="ChEBI" id="CHEBI:36655"/>
    </ligand>
</feature>
<accession>A0A8A4TG72</accession>
<feature type="binding site" evidence="7">
    <location>
        <begin position="303"/>
        <end position="307"/>
    </location>
    <ligand>
        <name>FMN</name>
        <dbReference type="ChEBI" id="CHEBI:58210"/>
    </ligand>
</feature>
<comment type="cofactor">
    <cofactor evidence="1">
        <name>FMN</name>
        <dbReference type="ChEBI" id="CHEBI:58210"/>
    </cofactor>
</comment>
<sequence length="374" mass="40464">MSDVHSSDPSVDLGQLISLFDMEEKAAEILAKPSFDYYASGAMNEITLTQNREAFDRISLHYRVLRDVSQRDLRARVLDREIDMPIMVAPTAFHQLAHPDGELATARAAKRAGTVMILSTLSNFSVEEVAATGASVWFQLYMYKDRGLTRALLDRVVEAGCEAIVFTVDAPVLGKRERDIRNRFECPPHFNMANLLPEDDAASRPTGSGLAAYFADLLDAAISWRDVRWLAEQTKLPVFVKGIVRADDAVAALDMGASGVIISNHGGRQLDTAPATIDVLPRIAQSLAGRSNASGYLPTLLMDGGVRRGTDVVKALAAGADAVLLGRPILWGLACGGEAGVAHALNLLREELDLAMTLCGCRHIGEITPDLFHA</sequence>
<evidence type="ECO:0000256" key="2">
    <source>
        <dbReference type="ARBA" id="ARBA00022630"/>
    </source>
</evidence>
<dbReference type="InterPro" id="IPR012133">
    <property type="entry name" value="Alpha-hydoxy_acid_DH_FMN"/>
</dbReference>
<gene>
    <name evidence="9" type="ORF">J3U87_21565</name>
</gene>
<feature type="binding site" evidence="7">
    <location>
        <position position="119"/>
    </location>
    <ligand>
        <name>FMN</name>
        <dbReference type="ChEBI" id="CHEBI:58210"/>
    </ligand>
</feature>
<dbReference type="InterPro" id="IPR008259">
    <property type="entry name" value="FMN_hydac_DH_AS"/>
</dbReference>
<dbReference type="SUPFAM" id="SSF51395">
    <property type="entry name" value="FMN-linked oxidoreductases"/>
    <property type="match status" value="1"/>
</dbReference>
<dbReference type="RefSeq" id="WP_237377840.1">
    <property type="nucleotide sequence ID" value="NZ_CP071793.1"/>
</dbReference>
<feature type="binding site" evidence="7">
    <location>
        <position position="268"/>
    </location>
    <ligand>
        <name>glyoxylate</name>
        <dbReference type="ChEBI" id="CHEBI:36655"/>
    </ligand>
</feature>
<name>A0A8A4TG72_SULCO</name>
<reference evidence="9" key="1">
    <citation type="submission" date="2021-03" db="EMBL/GenBank/DDBJ databases">
        <title>Acanthopleuribacteraceae sp. M133.</title>
        <authorList>
            <person name="Wang G."/>
        </authorList>
    </citation>
    <scope>NUCLEOTIDE SEQUENCE</scope>
    <source>
        <strain evidence="9">M133</strain>
    </source>
</reference>
<evidence type="ECO:0000259" key="8">
    <source>
        <dbReference type="PROSITE" id="PS51349"/>
    </source>
</evidence>
<feature type="binding site" evidence="7">
    <location>
        <position position="263"/>
    </location>
    <ligand>
        <name>glyoxylate</name>
        <dbReference type="ChEBI" id="CHEBI:36655"/>
    </ligand>
</feature>
<feature type="binding site" evidence="7">
    <location>
        <position position="167"/>
    </location>
    <ligand>
        <name>glyoxylate</name>
        <dbReference type="ChEBI" id="CHEBI:36655"/>
    </ligand>
</feature>
<dbReference type="InterPro" id="IPR000262">
    <property type="entry name" value="FMN-dep_DH"/>
</dbReference>
<dbReference type="KEGG" id="scor:J3U87_21565"/>
<dbReference type="PANTHER" id="PTHR10578:SF107">
    <property type="entry name" value="2-HYDROXYACID OXIDASE 1"/>
    <property type="match status" value="1"/>
</dbReference>
<dbReference type="InterPro" id="IPR013785">
    <property type="entry name" value="Aldolase_TIM"/>
</dbReference>
<evidence type="ECO:0000256" key="6">
    <source>
        <dbReference type="PIRSR" id="PIRSR000138-1"/>
    </source>
</evidence>
<dbReference type="Gene3D" id="3.20.20.70">
    <property type="entry name" value="Aldolase class I"/>
    <property type="match status" value="1"/>
</dbReference>
<dbReference type="PROSITE" id="PS00557">
    <property type="entry name" value="FMN_HYDROXY_ACID_DH_1"/>
    <property type="match status" value="1"/>
</dbReference>
<dbReference type="InterPro" id="IPR037396">
    <property type="entry name" value="FMN_HAD"/>
</dbReference>
<evidence type="ECO:0000256" key="5">
    <source>
        <dbReference type="ARBA" id="ARBA00024042"/>
    </source>
</evidence>
<feature type="binding site" evidence="7">
    <location>
        <begin position="90"/>
        <end position="92"/>
    </location>
    <ligand>
        <name>FMN</name>
        <dbReference type="ChEBI" id="CHEBI:58210"/>
    </ligand>
</feature>
<dbReference type="PIRSF" id="PIRSF000138">
    <property type="entry name" value="Al-hdrx_acd_dh"/>
    <property type="match status" value="1"/>
</dbReference>
<feature type="binding site" evidence="7">
    <location>
        <begin position="326"/>
        <end position="327"/>
    </location>
    <ligand>
        <name>FMN</name>
        <dbReference type="ChEBI" id="CHEBI:58210"/>
    </ligand>
</feature>
<dbReference type="AlphaFoldDB" id="A0A8A4TG72"/>
<evidence type="ECO:0000313" key="9">
    <source>
        <dbReference type="EMBL" id="QTD48182.1"/>
    </source>
</evidence>
<evidence type="ECO:0000256" key="7">
    <source>
        <dbReference type="PIRSR" id="PIRSR000138-2"/>
    </source>
</evidence>
<dbReference type="PANTHER" id="PTHR10578">
    <property type="entry name" value="S -2-HYDROXY-ACID OXIDASE-RELATED"/>
    <property type="match status" value="1"/>
</dbReference>
<dbReference type="EMBL" id="CP071793">
    <property type="protein sequence ID" value="QTD48182.1"/>
    <property type="molecule type" value="Genomic_DNA"/>
</dbReference>
<feature type="binding site" evidence="7">
    <location>
        <position position="37"/>
    </location>
    <ligand>
        <name>glyoxylate</name>
        <dbReference type="ChEBI" id="CHEBI:36655"/>
    </ligand>
</feature>
<keyword evidence="3 7" id="KW-0288">FMN</keyword>